<name>A0A0K9YME0_9BACL</name>
<dbReference type="EMBL" id="LGIQ01000011">
    <property type="protein sequence ID" value="KNB69827.1"/>
    <property type="molecule type" value="Genomic_DNA"/>
</dbReference>
<dbReference type="Proteomes" id="UP000319578">
    <property type="component" value="Unassembled WGS sequence"/>
</dbReference>
<dbReference type="PATRIC" id="fig|54915.3.peg.4954"/>
<keyword evidence="4" id="KW-1185">Reference proteome</keyword>
<protein>
    <recommendedName>
        <fullName evidence="5">SpoVT-AbrB domain-containing protein</fullName>
    </recommendedName>
</protein>
<organism evidence="2 3">
    <name type="scientific">Brevibacillus reuszeri</name>
    <dbReference type="NCBI Taxonomy" id="54915"/>
    <lineage>
        <taxon>Bacteria</taxon>
        <taxon>Bacillati</taxon>
        <taxon>Bacillota</taxon>
        <taxon>Bacilli</taxon>
        <taxon>Bacillales</taxon>
        <taxon>Paenibacillaceae</taxon>
        <taxon>Brevibacillus</taxon>
    </lineage>
</organism>
<comment type="caution">
    <text evidence="2">The sequence shown here is derived from an EMBL/GenBank/DDBJ whole genome shotgun (WGS) entry which is preliminary data.</text>
</comment>
<evidence type="ECO:0000313" key="1">
    <source>
        <dbReference type="EMBL" id="GED68828.1"/>
    </source>
</evidence>
<proteinExistence type="predicted"/>
<accession>A0A0K9YME0</accession>
<dbReference type="EMBL" id="BJON01000009">
    <property type="protein sequence ID" value="GED68828.1"/>
    <property type="molecule type" value="Genomic_DNA"/>
</dbReference>
<dbReference type="SUPFAM" id="SSF89447">
    <property type="entry name" value="AbrB/MazE/MraZ-like"/>
    <property type="match status" value="1"/>
</dbReference>
<evidence type="ECO:0008006" key="5">
    <source>
        <dbReference type="Google" id="ProtNLM"/>
    </source>
</evidence>
<reference evidence="1 4" key="3">
    <citation type="submission" date="2019-06" db="EMBL/GenBank/DDBJ databases">
        <title>Whole genome shotgun sequence of Brevibacillus reuszeri NBRC 15719.</title>
        <authorList>
            <person name="Hosoyama A."/>
            <person name="Uohara A."/>
            <person name="Ohji S."/>
            <person name="Ichikawa N."/>
        </authorList>
    </citation>
    <scope>NUCLEOTIDE SEQUENCE [LARGE SCALE GENOMIC DNA]</scope>
    <source>
        <strain evidence="1 4">NBRC 15719</strain>
    </source>
</reference>
<evidence type="ECO:0000313" key="4">
    <source>
        <dbReference type="Proteomes" id="UP000319578"/>
    </source>
</evidence>
<reference evidence="3" key="1">
    <citation type="submission" date="2015-07" db="EMBL/GenBank/DDBJ databases">
        <title>Genome sequencing project for genomic taxonomy and phylogenomics of Bacillus-like bacteria.</title>
        <authorList>
            <person name="Liu B."/>
            <person name="Wang J."/>
            <person name="Zhu Y."/>
            <person name="Liu G."/>
            <person name="Chen Q."/>
            <person name="Chen Z."/>
            <person name="Lan J."/>
            <person name="Che J."/>
            <person name="Ge C."/>
            <person name="Shi H."/>
            <person name="Pan Z."/>
            <person name="Liu X."/>
        </authorList>
    </citation>
    <scope>NUCLEOTIDE SEQUENCE [LARGE SCALE GENOMIC DNA]</scope>
    <source>
        <strain evidence="3">DSM 9887</strain>
    </source>
</reference>
<evidence type="ECO:0000313" key="2">
    <source>
        <dbReference type="EMBL" id="KNB69827.1"/>
    </source>
</evidence>
<evidence type="ECO:0000313" key="3">
    <source>
        <dbReference type="Proteomes" id="UP000036834"/>
    </source>
</evidence>
<sequence length="64" mass="7250">MDDIIIKTAPLTSKGQITIPQKVRELLEVSTRSYLLSLSCKSIIFRAQLFGKIQVILHLHSRSL</sequence>
<dbReference type="AlphaFoldDB" id="A0A0K9YME0"/>
<dbReference type="InterPro" id="IPR037914">
    <property type="entry name" value="SpoVT-AbrB_sf"/>
</dbReference>
<reference evidence="2" key="2">
    <citation type="submission" date="2015-07" db="EMBL/GenBank/DDBJ databases">
        <title>MeaNS - Measles Nucleotide Surveillance Program.</title>
        <authorList>
            <person name="Tran T."/>
            <person name="Druce J."/>
        </authorList>
    </citation>
    <scope>NUCLEOTIDE SEQUENCE</scope>
    <source>
        <strain evidence="2">DSM 9887</strain>
    </source>
</reference>
<dbReference type="Proteomes" id="UP000036834">
    <property type="component" value="Unassembled WGS sequence"/>
</dbReference>
<dbReference type="Gene3D" id="2.10.260.10">
    <property type="match status" value="1"/>
</dbReference>
<gene>
    <name evidence="2" type="ORF">ADS79_28725</name>
    <name evidence="1" type="ORF">BRE01_25300</name>
</gene>